<accession>A0A926I6C8</accession>
<reference evidence="7" key="1">
    <citation type="submission" date="2020-08" db="EMBL/GenBank/DDBJ databases">
        <title>Genome public.</title>
        <authorList>
            <person name="Liu C."/>
            <person name="Sun Q."/>
        </authorList>
    </citation>
    <scope>NUCLEOTIDE SEQUENCE</scope>
    <source>
        <strain evidence="7">NSJ-33</strain>
    </source>
</reference>
<keyword evidence="8" id="KW-1185">Reference proteome</keyword>
<comment type="caution">
    <text evidence="7">The sequence shown here is derived from an EMBL/GenBank/DDBJ whole genome shotgun (WGS) entry which is preliminary data.</text>
</comment>
<dbReference type="PANTHER" id="PTHR33931">
    <property type="entry name" value="HOLIN-LIKE PROTEIN CIDA-RELATED"/>
    <property type="match status" value="1"/>
</dbReference>
<dbReference type="PANTHER" id="PTHR33931:SF2">
    <property type="entry name" value="HOLIN-LIKE PROTEIN CIDA"/>
    <property type="match status" value="1"/>
</dbReference>
<evidence type="ECO:0000256" key="5">
    <source>
        <dbReference type="ARBA" id="ARBA00023136"/>
    </source>
</evidence>
<name>A0A926I6C8_9FIRM</name>
<protein>
    <submittedName>
        <fullName evidence="7">CidA/LrgA family protein</fullName>
    </submittedName>
</protein>
<dbReference type="GO" id="GO:0005886">
    <property type="term" value="C:plasma membrane"/>
    <property type="evidence" value="ECO:0007669"/>
    <property type="project" value="UniProtKB-SubCell"/>
</dbReference>
<evidence type="ECO:0000256" key="1">
    <source>
        <dbReference type="ARBA" id="ARBA00004651"/>
    </source>
</evidence>
<keyword evidence="4 6" id="KW-1133">Transmembrane helix</keyword>
<evidence type="ECO:0000256" key="3">
    <source>
        <dbReference type="ARBA" id="ARBA00022692"/>
    </source>
</evidence>
<dbReference type="EMBL" id="JACRSV010000002">
    <property type="protein sequence ID" value="MBC8559770.1"/>
    <property type="molecule type" value="Genomic_DNA"/>
</dbReference>
<evidence type="ECO:0000256" key="4">
    <source>
        <dbReference type="ARBA" id="ARBA00022989"/>
    </source>
</evidence>
<proteinExistence type="predicted"/>
<evidence type="ECO:0000256" key="6">
    <source>
        <dbReference type="SAM" id="Phobius"/>
    </source>
</evidence>
<dbReference type="RefSeq" id="WP_249294756.1">
    <property type="nucleotide sequence ID" value="NZ_JACRSV010000002.1"/>
</dbReference>
<feature type="transmembrane region" description="Helical" evidence="6">
    <location>
        <begin position="85"/>
        <end position="108"/>
    </location>
</feature>
<evidence type="ECO:0000256" key="2">
    <source>
        <dbReference type="ARBA" id="ARBA00022475"/>
    </source>
</evidence>
<feature type="transmembrane region" description="Helical" evidence="6">
    <location>
        <begin position="30"/>
        <end position="47"/>
    </location>
</feature>
<evidence type="ECO:0000313" key="8">
    <source>
        <dbReference type="Proteomes" id="UP000610760"/>
    </source>
</evidence>
<organism evidence="7 8">
    <name type="scientific">Fumia xinanensis</name>
    <dbReference type="NCBI Taxonomy" id="2763659"/>
    <lineage>
        <taxon>Bacteria</taxon>
        <taxon>Bacillati</taxon>
        <taxon>Bacillota</taxon>
        <taxon>Clostridia</taxon>
        <taxon>Eubacteriales</taxon>
        <taxon>Oscillospiraceae</taxon>
        <taxon>Fumia</taxon>
    </lineage>
</organism>
<dbReference type="Pfam" id="PF03788">
    <property type="entry name" value="LrgA"/>
    <property type="match status" value="1"/>
</dbReference>
<gene>
    <name evidence="7" type="ORF">H8710_06765</name>
</gene>
<comment type="subcellular location">
    <subcellularLocation>
        <location evidence="1">Cell membrane</location>
        <topology evidence="1">Multi-pass membrane protein</topology>
    </subcellularLocation>
</comment>
<feature type="transmembrane region" description="Helical" evidence="6">
    <location>
        <begin position="7"/>
        <end position="24"/>
    </location>
</feature>
<evidence type="ECO:0000313" key="7">
    <source>
        <dbReference type="EMBL" id="MBC8559770.1"/>
    </source>
</evidence>
<keyword evidence="5 6" id="KW-0472">Membrane</keyword>
<feature type="transmembrane region" description="Helical" evidence="6">
    <location>
        <begin position="59"/>
        <end position="79"/>
    </location>
</feature>
<dbReference type="InterPro" id="IPR005538">
    <property type="entry name" value="LrgA/CidA"/>
</dbReference>
<dbReference type="AlphaFoldDB" id="A0A926I6C8"/>
<keyword evidence="2" id="KW-1003">Cell membrane</keyword>
<sequence>MKILRELLIIFSICLVAQFISELLPIPFPASVLSLVILLLLLLSKMFKPHWIQNLSGFLLKNMAFFFIPAGVCIIEQYTALKGNILTLLLICLVTTFLTFTASAYAVIGTIKLMEKVRSRHNG</sequence>
<keyword evidence="3 6" id="KW-0812">Transmembrane</keyword>
<dbReference type="Proteomes" id="UP000610760">
    <property type="component" value="Unassembled WGS sequence"/>
</dbReference>